<comment type="caution">
    <text evidence="2">The sequence shown here is derived from an EMBL/GenBank/DDBJ whole genome shotgun (WGS) entry which is preliminary data.</text>
</comment>
<sequence>MKSNSISIISNRRRISLSLEDILYVQLVNRQSVIHVSGGKAYETYTTIDDLEQMLGSGFLRADRATLVSAKGIHTIGKKIELINGELLSFTRRRKRELKEQLRAGRRQIVQELAGSDAPTTREEYQRHYASYDSAPFAFTDIEMVFNEERAAVDWIFRYGNEALATLEKTPLEQLIDHTFGSIFPNMDAKWLRVYERTALYGEMLEIVDFSPEIDTALRIICFPTFKGHCGCILFDQAEIQTVSECAKP</sequence>
<dbReference type="GO" id="GO:0003677">
    <property type="term" value="F:DNA binding"/>
    <property type="evidence" value="ECO:0007669"/>
    <property type="project" value="UniProtKB-KW"/>
</dbReference>
<organism evidence="2 3">
    <name type="scientific">Agathobaculum butyriciproducens</name>
    <dbReference type="NCBI Taxonomy" id="1628085"/>
    <lineage>
        <taxon>Bacteria</taxon>
        <taxon>Bacillati</taxon>
        <taxon>Bacillota</taxon>
        <taxon>Clostridia</taxon>
        <taxon>Eubacteriales</taxon>
        <taxon>Butyricicoccaceae</taxon>
        <taxon>Agathobaculum</taxon>
    </lineage>
</organism>
<protein>
    <submittedName>
        <fullName evidence="2">LytTR family transcriptional regulator DNA-binding domain-containing protein</fullName>
    </submittedName>
</protein>
<dbReference type="InterPro" id="IPR007492">
    <property type="entry name" value="LytTR_DNA-bd_dom"/>
</dbReference>
<keyword evidence="3" id="KW-1185">Reference proteome</keyword>
<keyword evidence="2" id="KW-0238">DNA-binding</keyword>
<evidence type="ECO:0000259" key="1">
    <source>
        <dbReference type="PROSITE" id="PS50930"/>
    </source>
</evidence>
<dbReference type="PROSITE" id="PS50930">
    <property type="entry name" value="HTH_LYTTR"/>
    <property type="match status" value="1"/>
</dbReference>
<dbReference type="Proteomes" id="UP001298753">
    <property type="component" value="Unassembled WGS sequence"/>
</dbReference>
<dbReference type="EMBL" id="JAJEPX010000032">
    <property type="protein sequence ID" value="MCC2177410.1"/>
    <property type="molecule type" value="Genomic_DNA"/>
</dbReference>
<dbReference type="GeneID" id="98659046"/>
<reference evidence="2 3" key="1">
    <citation type="submission" date="2021-10" db="EMBL/GenBank/DDBJ databases">
        <title>Anaerobic single-cell dispensing facilitates the cultivation of human gut bacteria.</title>
        <authorList>
            <person name="Afrizal A."/>
        </authorList>
    </citation>
    <scope>NUCLEOTIDE SEQUENCE [LARGE SCALE GENOMIC DNA]</scope>
    <source>
        <strain evidence="2 3">CLA-AA-H270</strain>
    </source>
</reference>
<dbReference type="Gene3D" id="2.40.50.1020">
    <property type="entry name" value="LytTr DNA-binding domain"/>
    <property type="match status" value="1"/>
</dbReference>
<name>A0AAW4VX32_9FIRM</name>
<dbReference type="RefSeq" id="WP_227600969.1">
    <property type="nucleotide sequence ID" value="NZ_JAJEPX010000032.1"/>
</dbReference>
<dbReference type="Pfam" id="PF04397">
    <property type="entry name" value="LytTR"/>
    <property type="match status" value="1"/>
</dbReference>
<dbReference type="AlphaFoldDB" id="A0AAW4VX32"/>
<proteinExistence type="predicted"/>
<feature type="domain" description="HTH LytTR-type" evidence="1">
    <location>
        <begin position="6"/>
        <end position="104"/>
    </location>
</feature>
<evidence type="ECO:0000313" key="2">
    <source>
        <dbReference type="EMBL" id="MCC2177410.1"/>
    </source>
</evidence>
<evidence type="ECO:0000313" key="3">
    <source>
        <dbReference type="Proteomes" id="UP001298753"/>
    </source>
</evidence>
<accession>A0AAW4VX32</accession>
<dbReference type="SMART" id="SM00850">
    <property type="entry name" value="LytTR"/>
    <property type="match status" value="1"/>
</dbReference>
<gene>
    <name evidence="2" type="ORF">LKD22_09790</name>
</gene>